<evidence type="ECO:0000259" key="1">
    <source>
        <dbReference type="Pfam" id="PF01433"/>
    </source>
</evidence>
<protein>
    <recommendedName>
        <fullName evidence="1">Peptidase M1 membrane alanine aminopeptidase domain-containing protein</fullName>
    </recommendedName>
</protein>
<dbReference type="EMBL" id="FOFX01000041">
    <property type="protein sequence ID" value="SEQ35788.1"/>
    <property type="molecule type" value="Genomic_DNA"/>
</dbReference>
<dbReference type="InterPro" id="IPR027268">
    <property type="entry name" value="Peptidase_M4/M1_CTD_sf"/>
</dbReference>
<name>A0A1H9FER5_9PROT</name>
<dbReference type="Proteomes" id="UP000181998">
    <property type="component" value="Unassembled WGS sequence"/>
</dbReference>
<reference evidence="2 3" key="1">
    <citation type="submission" date="2016-10" db="EMBL/GenBank/DDBJ databases">
        <authorList>
            <person name="de Groot N.N."/>
        </authorList>
    </citation>
    <scope>NUCLEOTIDE SEQUENCE [LARGE SCALE GENOMIC DNA]</scope>
    <source>
        <strain evidence="2 3">Nm9</strain>
    </source>
</reference>
<gene>
    <name evidence="2" type="ORF">SAMN05421510_10419</name>
</gene>
<dbReference type="SUPFAM" id="SSF55486">
    <property type="entry name" value="Metalloproteases ('zincins'), catalytic domain"/>
    <property type="match status" value="1"/>
</dbReference>
<dbReference type="STRING" id="44577.ATY38_01745"/>
<sequence length="680" mass="76247">MTVDSLIRSCCLFLFSCLVSEQILSAPVPIKFNDVEYDITVKIDPGNRTIEGKSLITVHRPRELQLMLGAEYEVTQAEFNDGPLGIGREQANQAHVWNIPFHFRHQIQFLIRWKGTLAALDTSLDHQQTLGRPVAASGESGAFLPDGSNWYPRIAGHLARYKVSIELPSGQKGLVAGRLVKESESEQSYHASFEFSHPAEGIDLMAGPYAIETQMHQSIHHQPIQLRTYFHPQISNLSKDYLDAVKRYLNLYESWIGAYPYREFSVVSSPTPTGFGMPTLTYLGIDVLQLPFIRDTSLGHEVLHNWWGNGVYPDYASGNWSEGLTTFMADYAYKEQESTEAAREMRLGWVRDFAALQPGQDVPLTAFTSRMHGGASKVVGYNKAAMFFFMLRDHLGDAVFQRGIQGLWRVQRFRITSWQELQKMFEMISGQNLQLFFSQWVERTGAPAIMISHVKNIATDSDYELSIALKQSEPVYHLRVPVAIESPQGTTIHILDLQQEQQLFKLKLADKPLTVSLDPDLHLFRQLAPGEAPPILREVMINAATRTVLLPSDAGIRKIAETLASKLQDRKPQIITPDEPFSSVPVLVIGLDSEVDAWLAAEQLPAKPDEINSKGTAQVWTLARAKGASMTVIAAKDVASLEALIRPLPHYGRQSYLAFDGRQVIEKGVWPTQVQKIVVK</sequence>
<feature type="domain" description="Peptidase M1 membrane alanine aminopeptidase" evidence="1">
    <location>
        <begin position="299"/>
        <end position="440"/>
    </location>
</feature>
<evidence type="ECO:0000313" key="3">
    <source>
        <dbReference type="Proteomes" id="UP000181998"/>
    </source>
</evidence>
<dbReference type="Gene3D" id="1.10.390.10">
    <property type="entry name" value="Neutral Protease Domain 2"/>
    <property type="match status" value="1"/>
</dbReference>
<evidence type="ECO:0000313" key="2">
    <source>
        <dbReference type="EMBL" id="SEQ35788.1"/>
    </source>
</evidence>
<dbReference type="GO" id="GO:0008270">
    <property type="term" value="F:zinc ion binding"/>
    <property type="evidence" value="ECO:0007669"/>
    <property type="project" value="InterPro"/>
</dbReference>
<dbReference type="OrthoDB" id="9762302at2"/>
<dbReference type="PANTHER" id="PTHR45726">
    <property type="entry name" value="LEUKOTRIENE A-4 HYDROLASE"/>
    <property type="match status" value="1"/>
</dbReference>
<accession>A0A1H9FER5</accession>
<proteinExistence type="predicted"/>
<dbReference type="PANTHER" id="PTHR45726:SF3">
    <property type="entry name" value="LEUKOTRIENE A-4 HYDROLASE"/>
    <property type="match status" value="1"/>
</dbReference>
<dbReference type="AlphaFoldDB" id="A0A1H9FER5"/>
<dbReference type="Pfam" id="PF01433">
    <property type="entry name" value="Peptidase_M1"/>
    <property type="match status" value="1"/>
</dbReference>
<dbReference type="InterPro" id="IPR034015">
    <property type="entry name" value="M1_LTA4H"/>
</dbReference>
<dbReference type="InterPro" id="IPR014782">
    <property type="entry name" value="Peptidase_M1_dom"/>
</dbReference>
<dbReference type="GO" id="GO:0008237">
    <property type="term" value="F:metallopeptidase activity"/>
    <property type="evidence" value="ECO:0007669"/>
    <property type="project" value="InterPro"/>
</dbReference>
<organism evidence="2 3">
    <name type="scientific">Nitrosomonas ureae</name>
    <dbReference type="NCBI Taxonomy" id="44577"/>
    <lineage>
        <taxon>Bacteria</taxon>
        <taxon>Pseudomonadati</taxon>
        <taxon>Pseudomonadota</taxon>
        <taxon>Betaproteobacteria</taxon>
        <taxon>Nitrosomonadales</taxon>
        <taxon>Nitrosomonadaceae</taxon>
        <taxon>Nitrosomonas</taxon>
    </lineage>
</organism>